<evidence type="ECO:0000256" key="2">
    <source>
        <dbReference type="ARBA" id="ARBA00001089"/>
    </source>
</evidence>
<keyword evidence="6" id="KW-0378">Hydrolase</keyword>
<keyword evidence="6" id="KW-0865">Zymogen</keyword>
<sequence length="528" mass="56534">MRDFQIPGRSPVLAQNGAAATSHPLASSTALRVLEQGGNAVDAAIAASAVLCVVEPHMTGLGGDCFAIVAEPNGALHGYNGSGRAAKGATLDYFLDQGIGEISEDSIHAVTVPGAVKAWETILENHGSWGLDRVLSYAIDYAEEGYGVAPRVATDWESLTEDLSKDEGAAKHYLMDGKAPDCGSLHQAPALARSLRKIAEKGSDAFYKGEIGEEIVSLVQSYGGLLSEDDLIGVSCDAIKPVFASYRGVKVAELPPNGQGIAALALLKILEQFDLKSMAPHGAERHHVQLEAGRLAYAMRDAHIADPDHMKIAVETLISESFASQLASSINLERRNDTLPSMVPSQSDTIYLSVADRDGRAVSFINSVYRGFGARRCTLKSGIMLQNRGSCFVIEPGHANCIDGGKRPLHTIIPAMAFKDGKPWLSFGVMGGAYQAQGHAQVLTNMLDYGMDVQEALDAPRLFWNDAGEVIAERSLSDGVFDMLSSKGHKMKWASMPHGGGQIIEFDRKRGLYWAASDFRKDGQAVGY</sequence>
<dbReference type="OrthoDB" id="9781342at2"/>
<dbReference type="InterPro" id="IPR029055">
    <property type="entry name" value="Ntn_hydrolases_N"/>
</dbReference>
<comment type="catalytic activity">
    <reaction evidence="1 6">
        <text>an S-substituted glutathione + H2O = an S-substituted L-cysteinylglycine + L-glutamate</text>
        <dbReference type="Rhea" id="RHEA:59468"/>
        <dbReference type="ChEBI" id="CHEBI:15377"/>
        <dbReference type="ChEBI" id="CHEBI:29985"/>
        <dbReference type="ChEBI" id="CHEBI:90779"/>
        <dbReference type="ChEBI" id="CHEBI:143103"/>
        <dbReference type="EC" id="3.4.19.13"/>
    </reaction>
</comment>
<keyword evidence="6 7" id="KW-0808">Transferase</keyword>
<dbReference type="Gene3D" id="1.10.246.130">
    <property type="match status" value="1"/>
</dbReference>
<keyword evidence="6" id="KW-0012">Acyltransferase</keyword>
<dbReference type="SUPFAM" id="SSF56235">
    <property type="entry name" value="N-terminal nucleophile aminohydrolases (Ntn hydrolases)"/>
    <property type="match status" value="1"/>
</dbReference>
<dbReference type="UniPathway" id="UPA00204"/>
<organism evidence="7 8">
    <name type="scientific">Cohaesibacter gelatinilyticus</name>
    <dbReference type="NCBI Taxonomy" id="372072"/>
    <lineage>
        <taxon>Bacteria</taxon>
        <taxon>Pseudomonadati</taxon>
        <taxon>Pseudomonadota</taxon>
        <taxon>Alphaproteobacteria</taxon>
        <taxon>Hyphomicrobiales</taxon>
        <taxon>Cohaesibacteraceae</taxon>
    </lineage>
</organism>
<evidence type="ECO:0000256" key="5">
    <source>
        <dbReference type="PIRSR" id="PIRSR600101-2"/>
    </source>
</evidence>
<evidence type="ECO:0000256" key="3">
    <source>
        <dbReference type="ARBA" id="ARBA00047417"/>
    </source>
</evidence>
<comment type="catalytic activity">
    <reaction evidence="3 6">
        <text>an N-terminal (5-L-glutamyl)-[peptide] + an alpha-amino acid = 5-L-glutamyl amino acid + an N-terminal L-alpha-aminoacyl-[peptide]</text>
        <dbReference type="Rhea" id="RHEA:23904"/>
        <dbReference type="Rhea" id="RHEA-COMP:9780"/>
        <dbReference type="Rhea" id="RHEA-COMP:9795"/>
        <dbReference type="ChEBI" id="CHEBI:77644"/>
        <dbReference type="ChEBI" id="CHEBI:78597"/>
        <dbReference type="ChEBI" id="CHEBI:78599"/>
        <dbReference type="ChEBI" id="CHEBI:78608"/>
        <dbReference type="EC" id="2.3.2.2"/>
    </reaction>
</comment>
<reference evidence="7 8" key="1">
    <citation type="submission" date="2017-09" db="EMBL/GenBank/DDBJ databases">
        <authorList>
            <person name="Ehlers B."/>
            <person name="Leendertz F.H."/>
        </authorList>
    </citation>
    <scope>NUCLEOTIDE SEQUENCE [LARGE SCALE GENOMIC DNA]</scope>
    <source>
        <strain evidence="7 8">DSM 18289</strain>
    </source>
</reference>
<dbReference type="GO" id="GO:0103068">
    <property type="term" value="F:leukotriene C4 gamma-glutamyl transferase activity"/>
    <property type="evidence" value="ECO:0007669"/>
    <property type="project" value="UniProtKB-EC"/>
</dbReference>
<dbReference type="InterPro" id="IPR000101">
    <property type="entry name" value="GGT_peptidase"/>
</dbReference>
<dbReference type="PANTHER" id="PTHR43881:SF1">
    <property type="entry name" value="GAMMA-GLUTAMYLTRANSPEPTIDASE (AFU_ORTHOLOGUE AFUA_4G13580)"/>
    <property type="match status" value="1"/>
</dbReference>
<dbReference type="EC" id="3.4.19.13" evidence="6"/>
<name>A0A285PLN5_9HYPH</name>
<comment type="catalytic activity">
    <reaction evidence="2 6">
        <text>glutathione + H2O = L-cysteinylglycine + L-glutamate</text>
        <dbReference type="Rhea" id="RHEA:28807"/>
        <dbReference type="ChEBI" id="CHEBI:15377"/>
        <dbReference type="ChEBI" id="CHEBI:29985"/>
        <dbReference type="ChEBI" id="CHEBI:57925"/>
        <dbReference type="ChEBI" id="CHEBI:61694"/>
        <dbReference type="EC" id="3.4.19.13"/>
    </reaction>
</comment>
<keyword evidence="6" id="KW-0317">Glutathione biosynthesis</keyword>
<evidence type="ECO:0000313" key="7">
    <source>
        <dbReference type="EMBL" id="SNZ20771.1"/>
    </source>
</evidence>
<dbReference type="GO" id="GO:0006750">
    <property type="term" value="P:glutathione biosynthetic process"/>
    <property type="evidence" value="ECO:0007669"/>
    <property type="project" value="UniProtKB-KW"/>
</dbReference>
<keyword evidence="8" id="KW-1185">Reference proteome</keyword>
<evidence type="ECO:0000313" key="8">
    <source>
        <dbReference type="Proteomes" id="UP000219439"/>
    </source>
</evidence>
<comment type="subunit">
    <text evidence="6">This enzyme consists of two polypeptide chains, which are synthesized in precursor form from a single polypeptide.</text>
</comment>
<comment type="pathway">
    <text evidence="6">Sulfur metabolism; glutathione metabolism.</text>
</comment>
<protein>
    <recommendedName>
        <fullName evidence="6">Glutathione hydrolase proenzyme</fullName>
        <ecNumber evidence="6">2.3.2.2</ecNumber>
        <ecNumber evidence="6">3.4.19.13</ecNumber>
    </recommendedName>
    <component>
        <recommendedName>
            <fullName evidence="6">Glutathione hydrolase large chain</fullName>
        </recommendedName>
    </component>
    <component>
        <recommendedName>
            <fullName evidence="6">Glutathione hydrolase small chain</fullName>
        </recommendedName>
    </component>
</protein>
<proteinExistence type="inferred from homology"/>
<dbReference type="Proteomes" id="UP000219439">
    <property type="component" value="Unassembled WGS sequence"/>
</dbReference>
<dbReference type="NCBIfam" id="TIGR00066">
    <property type="entry name" value="g_glut_trans"/>
    <property type="match status" value="1"/>
</dbReference>
<dbReference type="RefSeq" id="WP_097155125.1">
    <property type="nucleotide sequence ID" value="NZ_OBEL01000005.1"/>
</dbReference>
<dbReference type="PANTHER" id="PTHR43881">
    <property type="entry name" value="GAMMA-GLUTAMYLTRANSPEPTIDASE (AFU_ORTHOLOGUE AFUA_4G13580)"/>
    <property type="match status" value="1"/>
</dbReference>
<dbReference type="GO" id="GO:0006751">
    <property type="term" value="P:glutathione catabolic process"/>
    <property type="evidence" value="ECO:0007669"/>
    <property type="project" value="UniProtKB-UniRule"/>
</dbReference>
<dbReference type="InterPro" id="IPR052896">
    <property type="entry name" value="GGT-like_enzyme"/>
</dbReference>
<dbReference type="GO" id="GO:0036374">
    <property type="term" value="F:glutathione hydrolase activity"/>
    <property type="evidence" value="ECO:0007669"/>
    <property type="project" value="UniProtKB-UniRule"/>
</dbReference>
<dbReference type="PRINTS" id="PR01210">
    <property type="entry name" value="GGTRANSPTASE"/>
</dbReference>
<evidence type="ECO:0000256" key="1">
    <source>
        <dbReference type="ARBA" id="ARBA00001049"/>
    </source>
</evidence>
<feature type="binding site" evidence="5">
    <location>
        <position position="432"/>
    </location>
    <ligand>
        <name>L-glutamate</name>
        <dbReference type="ChEBI" id="CHEBI:29985"/>
    </ligand>
</feature>
<dbReference type="Gene3D" id="3.60.20.40">
    <property type="match status" value="1"/>
</dbReference>
<comment type="PTM">
    <text evidence="6">Cleaved by autocatalysis into a large and a small subunit.</text>
</comment>
<dbReference type="EC" id="2.3.2.2" evidence="6"/>
<dbReference type="EMBL" id="OBEL01000005">
    <property type="protein sequence ID" value="SNZ20771.1"/>
    <property type="molecule type" value="Genomic_DNA"/>
</dbReference>
<accession>A0A285PLN5</accession>
<comment type="similarity">
    <text evidence="6">Belongs to the gamma-glutamyltransferase family.</text>
</comment>
<dbReference type="InterPro" id="IPR043138">
    <property type="entry name" value="GGT_lsub"/>
</dbReference>
<dbReference type="InterPro" id="IPR043137">
    <property type="entry name" value="GGT_ssub_C"/>
</dbReference>
<dbReference type="Pfam" id="PF01019">
    <property type="entry name" value="G_glu_transpept"/>
    <property type="match status" value="1"/>
</dbReference>
<dbReference type="AlphaFoldDB" id="A0A285PLN5"/>
<gene>
    <name evidence="7" type="ORF">SAMN06265368_3881</name>
</gene>
<feature type="active site" description="Nucleophile" evidence="4">
    <location>
        <position position="349"/>
    </location>
</feature>
<evidence type="ECO:0000256" key="6">
    <source>
        <dbReference type="RuleBase" id="RU368036"/>
    </source>
</evidence>
<evidence type="ECO:0000256" key="4">
    <source>
        <dbReference type="PIRSR" id="PIRSR600101-1"/>
    </source>
</evidence>